<sequence length="74" mass="8117">MPAYVHTRSGERVHTVDNSLEDTRLGLAALEPTSGWRRLDDTPTPSAGVPPRRQEADHPATSASSPTKPRKTRE</sequence>
<evidence type="ECO:0000313" key="2">
    <source>
        <dbReference type="EMBL" id="GGM76958.1"/>
    </source>
</evidence>
<name>A0A8J3CKI8_9PSEU</name>
<reference evidence="2" key="1">
    <citation type="journal article" date="2014" name="Int. J. Syst. Evol. Microbiol.">
        <title>Complete genome sequence of Corynebacterium casei LMG S-19264T (=DSM 44701T), isolated from a smear-ripened cheese.</title>
        <authorList>
            <consortium name="US DOE Joint Genome Institute (JGI-PGF)"/>
            <person name="Walter F."/>
            <person name="Albersmeier A."/>
            <person name="Kalinowski J."/>
            <person name="Ruckert C."/>
        </authorList>
    </citation>
    <scope>NUCLEOTIDE SEQUENCE</scope>
    <source>
        <strain evidence="2">CGMCC 4.5737</strain>
    </source>
</reference>
<dbReference type="EMBL" id="BMMK01000038">
    <property type="protein sequence ID" value="GGM76958.1"/>
    <property type="molecule type" value="Genomic_DNA"/>
</dbReference>
<gene>
    <name evidence="2" type="ORF">GCM10012275_54540</name>
</gene>
<evidence type="ECO:0000256" key="1">
    <source>
        <dbReference type="SAM" id="MobiDB-lite"/>
    </source>
</evidence>
<dbReference type="AlphaFoldDB" id="A0A8J3CKI8"/>
<proteinExistence type="predicted"/>
<keyword evidence="3" id="KW-1185">Reference proteome</keyword>
<dbReference type="RefSeq" id="WP_189061290.1">
    <property type="nucleotide sequence ID" value="NZ_BMMK01000038.1"/>
</dbReference>
<feature type="region of interest" description="Disordered" evidence="1">
    <location>
        <begin position="31"/>
        <end position="74"/>
    </location>
</feature>
<organism evidence="2 3">
    <name type="scientific">Longimycelium tulufanense</name>
    <dbReference type="NCBI Taxonomy" id="907463"/>
    <lineage>
        <taxon>Bacteria</taxon>
        <taxon>Bacillati</taxon>
        <taxon>Actinomycetota</taxon>
        <taxon>Actinomycetes</taxon>
        <taxon>Pseudonocardiales</taxon>
        <taxon>Pseudonocardiaceae</taxon>
        <taxon>Longimycelium</taxon>
    </lineage>
</organism>
<accession>A0A8J3CKI8</accession>
<protein>
    <submittedName>
        <fullName evidence="2">Uncharacterized protein</fullName>
    </submittedName>
</protein>
<evidence type="ECO:0000313" key="3">
    <source>
        <dbReference type="Proteomes" id="UP000637578"/>
    </source>
</evidence>
<reference evidence="2" key="2">
    <citation type="submission" date="2020-09" db="EMBL/GenBank/DDBJ databases">
        <authorList>
            <person name="Sun Q."/>
            <person name="Zhou Y."/>
        </authorList>
    </citation>
    <scope>NUCLEOTIDE SEQUENCE</scope>
    <source>
        <strain evidence="2">CGMCC 4.5737</strain>
    </source>
</reference>
<comment type="caution">
    <text evidence="2">The sequence shown here is derived from an EMBL/GenBank/DDBJ whole genome shotgun (WGS) entry which is preliminary data.</text>
</comment>
<dbReference type="Proteomes" id="UP000637578">
    <property type="component" value="Unassembled WGS sequence"/>
</dbReference>